<evidence type="ECO:0000313" key="2">
    <source>
        <dbReference type="Proteomes" id="UP000828941"/>
    </source>
</evidence>
<keyword evidence="2" id="KW-1185">Reference proteome</keyword>
<proteinExistence type="predicted"/>
<evidence type="ECO:0000313" key="1">
    <source>
        <dbReference type="EMBL" id="KAI4313435.1"/>
    </source>
</evidence>
<organism evidence="1 2">
    <name type="scientific">Bauhinia variegata</name>
    <name type="common">Purple orchid tree</name>
    <name type="synonym">Phanera variegata</name>
    <dbReference type="NCBI Taxonomy" id="167791"/>
    <lineage>
        <taxon>Eukaryota</taxon>
        <taxon>Viridiplantae</taxon>
        <taxon>Streptophyta</taxon>
        <taxon>Embryophyta</taxon>
        <taxon>Tracheophyta</taxon>
        <taxon>Spermatophyta</taxon>
        <taxon>Magnoliopsida</taxon>
        <taxon>eudicotyledons</taxon>
        <taxon>Gunneridae</taxon>
        <taxon>Pentapetalae</taxon>
        <taxon>rosids</taxon>
        <taxon>fabids</taxon>
        <taxon>Fabales</taxon>
        <taxon>Fabaceae</taxon>
        <taxon>Cercidoideae</taxon>
        <taxon>Cercideae</taxon>
        <taxon>Bauhiniinae</taxon>
        <taxon>Bauhinia</taxon>
    </lineage>
</organism>
<name>A0ACB9LPV6_BAUVA</name>
<dbReference type="EMBL" id="CM039436">
    <property type="protein sequence ID" value="KAI4313435.1"/>
    <property type="molecule type" value="Genomic_DNA"/>
</dbReference>
<comment type="caution">
    <text evidence="1">The sequence shown here is derived from an EMBL/GenBank/DDBJ whole genome shotgun (WGS) entry which is preliminary data.</text>
</comment>
<accession>A0ACB9LPV6</accession>
<reference evidence="1 2" key="1">
    <citation type="journal article" date="2022" name="DNA Res.">
        <title>Chromosomal-level genome assembly of the orchid tree Bauhinia variegata (Leguminosae; Cercidoideae) supports the allotetraploid origin hypothesis of Bauhinia.</title>
        <authorList>
            <person name="Zhong Y."/>
            <person name="Chen Y."/>
            <person name="Zheng D."/>
            <person name="Pang J."/>
            <person name="Liu Y."/>
            <person name="Luo S."/>
            <person name="Meng S."/>
            <person name="Qian L."/>
            <person name="Wei D."/>
            <person name="Dai S."/>
            <person name="Zhou R."/>
        </authorList>
    </citation>
    <scope>NUCLEOTIDE SEQUENCE [LARGE SCALE GENOMIC DNA]</scope>
    <source>
        <strain evidence="1">BV-YZ2020</strain>
    </source>
</reference>
<sequence>MNHQPEIIVNFTPNSPRVNGAINRNSELKGKGKRDDLILAYKTLGVVFGGLATSPLYVFNSMALKSPTEDDYLSIFSIMFWTLTLIGIKYAGIALNAGDNGEGGTFALYSLLCRVLNIGILPSKRAVSDSIPYAAIENKTWLAKFFERSIIARRALLFIAMFGTCMMIGDGILTPAISEHVEGLSAAVLVLLFLMQRFGTSRVSFLFSPIMTAWTVTTPLVGIYRFIHHYPTVFKALSPHYIVHFFLRKGKDGWLLLSGIVLVITGSEAMFADLGHFNRRSIQTAFLFAIYPSLVLTYAGQTAYLIENPNDFGDGFYKFVPHAVCWPMFIIASLTAIVASQSLISATFSIIKQSVLLDYFPRVKIVHTSSEKEGQVYSPEVNYTLMILCLAVVLIFGNGQHIGNAFGVVVSWVMLITSILLILVMIMIWRTHPLLIALYAVVYIVMEGVYTTNKISSQRLEELLADSFVRRIPGICFFYTNIQDGLSPVLGHYLKNMKTLHQVILLTSLRYLLVPKVDPHERVVIRKLGPQGVYGCVIQYGYADFLDGVDDFACLAIDGLRKYIRNCDLDVQEIEEEISCLTEASSAGVVYVCGKTRFLVGQNSGWFERIMLHFYEVLHNNCRSALPTLGVPLHQKVEVGMTYEV</sequence>
<gene>
    <name evidence="1" type="ORF">L6164_026418</name>
</gene>
<protein>
    <submittedName>
        <fullName evidence="1">Uncharacterized protein</fullName>
    </submittedName>
</protein>
<dbReference type="Proteomes" id="UP000828941">
    <property type="component" value="Chromosome 11"/>
</dbReference>